<dbReference type="EMBL" id="SNWM01000003">
    <property type="protein sequence ID" value="TDO21679.1"/>
    <property type="molecule type" value="Genomic_DNA"/>
</dbReference>
<feature type="transmembrane region" description="Helical" evidence="1">
    <location>
        <begin position="35"/>
        <end position="51"/>
    </location>
</feature>
<organism evidence="2 3">
    <name type="scientific">Pedobacter duraquae</name>
    <dbReference type="NCBI Taxonomy" id="425511"/>
    <lineage>
        <taxon>Bacteria</taxon>
        <taxon>Pseudomonadati</taxon>
        <taxon>Bacteroidota</taxon>
        <taxon>Sphingobacteriia</taxon>
        <taxon>Sphingobacteriales</taxon>
        <taxon>Sphingobacteriaceae</taxon>
        <taxon>Pedobacter</taxon>
    </lineage>
</organism>
<keyword evidence="1" id="KW-1133">Transmembrane helix</keyword>
<dbReference type="Proteomes" id="UP000295499">
    <property type="component" value="Unassembled WGS sequence"/>
</dbReference>
<keyword evidence="1" id="KW-0472">Membrane</keyword>
<protein>
    <submittedName>
        <fullName evidence="2">Uncharacterized protein</fullName>
    </submittedName>
</protein>
<keyword evidence="1" id="KW-0812">Transmembrane</keyword>
<sequence>MLIKLTPLFSTYARHREEKAATALTRQQWIKADRIVMIVLLICTITTAILLS</sequence>
<name>A0A4R6II92_9SPHI</name>
<keyword evidence="3" id="KW-1185">Reference proteome</keyword>
<evidence type="ECO:0000313" key="3">
    <source>
        <dbReference type="Proteomes" id="UP000295499"/>
    </source>
</evidence>
<reference evidence="2 3" key="1">
    <citation type="submission" date="2019-03" db="EMBL/GenBank/DDBJ databases">
        <title>Genomic Encyclopedia of Archaeal and Bacterial Type Strains, Phase II (KMG-II): from individual species to whole genera.</title>
        <authorList>
            <person name="Goeker M."/>
        </authorList>
    </citation>
    <scope>NUCLEOTIDE SEQUENCE [LARGE SCALE GENOMIC DNA]</scope>
    <source>
        <strain evidence="2 3">DSM 19034</strain>
    </source>
</reference>
<accession>A0A4R6II92</accession>
<comment type="caution">
    <text evidence="2">The sequence shown here is derived from an EMBL/GenBank/DDBJ whole genome shotgun (WGS) entry which is preliminary data.</text>
</comment>
<dbReference type="RefSeq" id="WP_208111007.1">
    <property type="nucleotide sequence ID" value="NZ_SNWM01000003.1"/>
</dbReference>
<evidence type="ECO:0000256" key="1">
    <source>
        <dbReference type="SAM" id="Phobius"/>
    </source>
</evidence>
<gene>
    <name evidence="2" type="ORF">CLV32_2786</name>
</gene>
<dbReference type="AlphaFoldDB" id="A0A4R6II92"/>
<evidence type="ECO:0000313" key="2">
    <source>
        <dbReference type="EMBL" id="TDO21679.1"/>
    </source>
</evidence>
<proteinExistence type="predicted"/>